<dbReference type="InterPro" id="IPR050415">
    <property type="entry name" value="MRET"/>
</dbReference>
<accession>A0A410W695</accession>
<keyword evidence="3" id="KW-1185">Reference proteome</keyword>
<dbReference type="GO" id="GO:0016491">
    <property type="term" value="F:oxidoreductase activity"/>
    <property type="evidence" value="ECO:0007669"/>
    <property type="project" value="TreeGrafter"/>
</dbReference>
<name>A0A410W695_9CORY</name>
<evidence type="ECO:0000313" key="3">
    <source>
        <dbReference type="Proteomes" id="UP000288929"/>
    </source>
</evidence>
<dbReference type="InterPro" id="IPR039261">
    <property type="entry name" value="FNR_nucleotide-bd"/>
</dbReference>
<dbReference type="PANTHER" id="PTHR47354">
    <property type="entry name" value="NADH OXIDOREDUCTASE HCR"/>
    <property type="match status" value="1"/>
</dbReference>
<comment type="cofactor">
    <cofactor evidence="1">
        <name>FAD</name>
        <dbReference type="ChEBI" id="CHEBI:57692"/>
    </cofactor>
</comment>
<dbReference type="AlphaFoldDB" id="A0A410W695"/>
<reference evidence="2 3" key="1">
    <citation type="submission" date="2019-01" db="EMBL/GenBank/DDBJ databases">
        <authorList>
            <person name="Ruckert C."/>
            <person name="Busche T."/>
            <person name="Kalinowski J."/>
        </authorList>
    </citation>
    <scope>NUCLEOTIDE SEQUENCE [LARGE SCALE GENOMIC DNA]</scope>
    <source>
        <strain evidence="2 3">136/3</strain>
    </source>
</reference>
<proteinExistence type="predicted"/>
<organism evidence="2 3">
    <name type="scientific">Corynebacterium pelargi</name>
    <dbReference type="NCBI Taxonomy" id="1471400"/>
    <lineage>
        <taxon>Bacteria</taxon>
        <taxon>Bacillati</taxon>
        <taxon>Actinomycetota</taxon>
        <taxon>Actinomycetes</taxon>
        <taxon>Mycobacteriales</taxon>
        <taxon>Corynebacteriaceae</taxon>
        <taxon>Corynebacterium</taxon>
    </lineage>
</organism>
<dbReference type="SUPFAM" id="SSF52343">
    <property type="entry name" value="Ferredoxin reductase-like, C-terminal NADP-linked domain"/>
    <property type="match status" value="1"/>
</dbReference>
<sequence>MGGNPIKQGQSKAIACSNLYIVNEPTVAQRLADQREALRSAAFGHHRFGEQLTDATIAASEQDLSQRVREHAPAIAACGIEHIDAARISQAIRDLCQDLPFSEVLEAERHIQAAAKALQGAIAEPLINARVLHTEKRARRITVVRLVAEAPLNYQPGQYVPVTDIFGHRRYLFPAIPANDAGQVEFHIFGECNARLGDQWLIGQGRGGFAFDPALDNLFIAHSTGLAALRPIILSLFSQPEPPRTHVAFAADYPGELYELAGLWQIASAAPWLMVMPIVRNEENDWWVRPTSHSQPPRGLHLPQVGQAGEVLAGYGSWGDRNILIAGPETEVRQSQEALIQAGAPPEQIATQHFTFTPFWRS</sequence>
<dbReference type="EMBL" id="CP035299">
    <property type="protein sequence ID" value="QAU51558.1"/>
    <property type="molecule type" value="Genomic_DNA"/>
</dbReference>
<dbReference type="SUPFAM" id="SSF63380">
    <property type="entry name" value="Riboflavin synthase domain-like"/>
    <property type="match status" value="1"/>
</dbReference>
<dbReference type="KEGG" id="cpeg:CPELA_01290"/>
<dbReference type="Gene3D" id="3.40.50.80">
    <property type="entry name" value="Nucleotide-binding domain of ferredoxin-NADP reductase (FNR) module"/>
    <property type="match status" value="1"/>
</dbReference>
<dbReference type="InterPro" id="IPR017938">
    <property type="entry name" value="Riboflavin_synthase-like_b-brl"/>
</dbReference>
<dbReference type="Proteomes" id="UP000288929">
    <property type="component" value="Chromosome"/>
</dbReference>
<evidence type="ECO:0000313" key="2">
    <source>
        <dbReference type="EMBL" id="QAU51558.1"/>
    </source>
</evidence>
<gene>
    <name evidence="2" type="ORF">CPELA_01290</name>
</gene>
<evidence type="ECO:0000256" key="1">
    <source>
        <dbReference type="ARBA" id="ARBA00001974"/>
    </source>
</evidence>
<protein>
    <submittedName>
        <fullName evidence="2">FMN reductase</fullName>
    </submittedName>
</protein>
<dbReference type="PANTHER" id="PTHR47354:SF5">
    <property type="entry name" value="PROTEIN RFBI"/>
    <property type="match status" value="1"/>
</dbReference>